<dbReference type="SMART" id="SM00690">
    <property type="entry name" value="DM5"/>
    <property type="match status" value="1"/>
</dbReference>
<feature type="signal peptide" evidence="2">
    <location>
        <begin position="1"/>
        <end position="15"/>
    </location>
</feature>
<evidence type="ECO:0000256" key="1">
    <source>
        <dbReference type="SAM" id="MobiDB-lite"/>
    </source>
</evidence>
<feature type="compositionally biased region" description="Polar residues" evidence="1">
    <location>
        <begin position="599"/>
        <end position="609"/>
    </location>
</feature>
<evidence type="ECO:0000256" key="2">
    <source>
        <dbReference type="SAM" id="SignalP"/>
    </source>
</evidence>
<dbReference type="Pfam" id="PF03103">
    <property type="entry name" value="DUF243"/>
    <property type="match status" value="1"/>
</dbReference>
<feature type="region of interest" description="Disordered" evidence="1">
    <location>
        <begin position="573"/>
        <end position="609"/>
    </location>
</feature>
<dbReference type="GO" id="GO:0062129">
    <property type="term" value="C:chitin-based extracellular matrix"/>
    <property type="evidence" value="ECO:0007669"/>
    <property type="project" value="TreeGrafter"/>
</dbReference>
<dbReference type="GO" id="GO:0040003">
    <property type="term" value="P:chitin-based cuticle development"/>
    <property type="evidence" value="ECO:0007669"/>
    <property type="project" value="TreeGrafter"/>
</dbReference>
<feature type="compositionally biased region" description="Low complexity" evidence="1">
    <location>
        <begin position="578"/>
        <end position="589"/>
    </location>
</feature>
<dbReference type="PANTHER" id="PTHR31927:SF16">
    <property type="entry name" value="LP07342P"/>
    <property type="match status" value="1"/>
</dbReference>
<evidence type="ECO:0000259" key="3">
    <source>
        <dbReference type="SMART" id="SM00690"/>
    </source>
</evidence>
<name>A0A834IGL7_RHYFE</name>
<sequence length="609" mass="60077">MKILLISVFVALATADVSHLVNSGYSAAPSPTSSSFEASGASLLGNYANAASSLPQYSPSGTSYQFTSYNSPSASLGSFGSLGSSLGSLSGLSVGSVGSIPESSVSVNSVGASPQFGGSSLDLGGLSTPAPALAVQGYQGGVFSSGLPSRIDLSTYQSGAPASLNLGSLSYAPGASQFSSFGDFNGGSQLLSQSSGGSLSESFGNAGSGVDIASLVSGSIGAGAATHTSGKVTFNTVASSGVQTNSKTEVSKHLYFFSGPEEEEIVTKINVPQAPARENNKIIFVKAPSYRNKAIINVPAPPPTKDKTQVFVLVKKPEDESIVNIEQPAPTVPSKPDVFFIKYKTQAEAEAAVAEIQSKQGQGAGSELAGQVSSGLSGSANLAGLSGSANLAGLSGSANLAGLNQGFSGSAGGLSSSFGGLSQGPAVGLTVSSTPASIDFGSAGGLGSGNFGGFSQGPALGVSYSSTPSSISLDGASGGFSSGLSGSLGELSQGPAVAVTPASISFKGEGLSSNLVGLGALAQPTAASYRSGEYPVGGASFAVQPSISYEISNNLAGAQSPLVGLRSGFEARSEVESELSSSSGSVSQVDEAEKDAKSLVTTTESNETE</sequence>
<dbReference type="Proteomes" id="UP000625711">
    <property type="component" value="Unassembled WGS sequence"/>
</dbReference>
<comment type="caution">
    <text evidence="4">The sequence shown here is derived from an EMBL/GenBank/DDBJ whole genome shotgun (WGS) entry which is preliminary data.</text>
</comment>
<organism evidence="4 5">
    <name type="scientific">Rhynchophorus ferrugineus</name>
    <name type="common">Red palm weevil</name>
    <name type="synonym">Curculio ferrugineus</name>
    <dbReference type="NCBI Taxonomy" id="354439"/>
    <lineage>
        <taxon>Eukaryota</taxon>
        <taxon>Metazoa</taxon>
        <taxon>Ecdysozoa</taxon>
        <taxon>Arthropoda</taxon>
        <taxon>Hexapoda</taxon>
        <taxon>Insecta</taxon>
        <taxon>Pterygota</taxon>
        <taxon>Neoptera</taxon>
        <taxon>Endopterygota</taxon>
        <taxon>Coleoptera</taxon>
        <taxon>Polyphaga</taxon>
        <taxon>Cucujiformia</taxon>
        <taxon>Curculionidae</taxon>
        <taxon>Dryophthorinae</taxon>
        <taxon>Rhynchophorus</taxon>
    </lineage>
</organism>
<dbReference type="GO" id="GO:0008010">
    <property type="term" value="F:structural constituent of chitin-based larval cuticle"/>
    <property type="evidence" value="ECO:0007669"/>
    <property type="project" value="TreeGrafter"/>
</dbReference>
<proteinExistence type="predicted"/>
<evidence type="ECO:0000313" key="5">
    <source>
        <dbReference type="Proteomes" id="UP000625711"/>
    </source>
</evidence>
<accession>A0A834IGL7</accession>
<dbReference type="AlphaFoldDB" id="A0A834IGL7"/>
<dbReference type="InterPro" id="IPR004145">
    <property type="entry name" value="DUF243"/>
</dbReference>
<dbReference type="EMBL" id="JAACXV010000393">
    <property type="protein sequence ID" value="KAF7278661.1"/>
    <property type="molecule type" value="Genomic_DNA"/>
</dbReference>
<gene>
    <name evidence="4" type="ORF">GWI33_008111</name>
</gene>
<dbReference type="OrthoDB" id="6762134at2759"/>
<keyword evidence="2" id="KW-0732">Signal</keyword>
<protein>
    <recommendedName>
        <fullName evidence="3">DUF243 domain-containing protein</fullName>
    </recommendedName>
</protein>
<evidence type="ECO:0000313" key="4">
    <source>
        <dbReference type="EMBL" id="KAF7278661.1"/>
    </source>
</evidence>
<dbReference type="PANTHER" id="PTHR31927">
    <property type="entry name" value="FI07246P-RELATED-RELATED"/>
    <property type="match status" value="1"/>
</dbReference>
<feature type="chain" id="PRO_5032577221" description="DUF243 domain-containing protein" evidence="2">
    <location>
        <begin position="16"/>
        <end position="609"/>
    </location>
</feature>
<reference evidence="4" key="1">
    <citation type="submission" date="2020-08" db="EMBL/GenBank/DDBJ databases">
        <title>Genome sequencing and assembly of the red palm weevil Rhynchophorus ferrugineus.</title>
        <authorList>
            <person name="Dias G.B."/>
            <person name="Bergman C.M."/>
            <person name="Manee M."/>
        </authorList>
    </citation>
    <scope>NUCLEOTIDE SEQUENCE</scope>
    <source>
        <strain evidence="4">AA-2017</strain>
        <tissue evidence="4">Whole larva</tissue>
    </source>
</reference>
<feature type="domain" description="DUF243" evidence="3">
    <location>
        <begin position="248"/>
        <end position="346"/>
    </location>
</feature>
<keyword evidence="5" id="KW-1185">Reference proteome</keyword>